<evidence type="ECO:0000256" key="1">
    <source>
        <dbReference type="SAM" id="Phobius"/>
    </source>
</evidence>
<dbReference type="PANTHER" id="PTHR41913:SF1">
    <property type="entry name" value="DUF1684 DOMAIN-CONTAINING PROTEIN"/>
    <property type="match status" value="1"/>
</dbReference>
<dbReference type="PANTHER" id="PTHR41913">
    <property type="entry name" value="DUF1684 DOMAIN-CONTAINING PROTEIN"/>
    <property type="match status" value="1"/>
</dbReference>
<keyword evidence="1" id="KW-1133">Transmembrane helix</keyword>
<protein>
    <recommendedName>
        <fullName evidence="4">DUF1684 domain-containing protein</fullName>
    </recommendedName>
</protein>
<proteinExistence type="predicted"/>
<reference evidence="2 3" key="1">
    <citation type="submission" date="2011-07" db="EMBL/GenBank/DDBJ databases">
        <title>The complete genome of chromosome of Emticicia oligotrophica DSM 17448.</title>
        <authorList>
            <consortium name="US DOE Joint Genome Institute (JGI-PGF)"/>
            <person name="Lucas S."/>
            <person name="Han J."/>
            <person name="Lapidus A."/>
            <person name="Bruce D."/>
            <person name="Goodwin L."/>
            <person name="Pitluck S."/>
            <person name="Peters L."/>
            <person name="Kyrpides N."/>
            <person name="Mavromatis K."/>
            <person name="Ivanova N."/>
            <person name="Ovchinnikova G."/>
            <person name="Teshima H."/>
            <person name="Detter J.C."/>
            <person name="Tapia R."/>
            <person name="Han C."/>
            <person name="Land M."/>
            <person name="Hauser L."/>
            <person name="Markowitz V."/>
            <person name="Cheng J.-F."/>
            <person name="Hugenholtz P."/>
            <person name="Woyke T."/>
            <person name="Wu D."/>
            <person name="Tindall B."/>
            <person name="Pomrenke H."/>
            <person name="Brambilla E."/>
            <person name="Klenk H.-P."/>
            <person name="Eisen J.A."/>
        </authorList>
    </citation>
    <scope>NUCLEOTIDE SEQUENCE [LARGE SCALE GENOMIC DNA]</scope>
    <source>
        <strain evidence="2 3">DSM 17448</strain>
    </source>
</reference>
<keyword evidence="1" id="KW-0812">Transmembrane</keyword>
<dbReference type="RefSeq" id="WP_015030153.1">
    <property type="nucleotide sequence ID" value="NC_018748.1"/>
</dbReference>
<name>A0ABN4AQ06_EMTOG</name>
<evidence type="ECO:0000313" key="2">
    <source>
        <dbReference type="EMBL" id="AFK04459.1"/>
    </source>
</evidence>
<dbReference type="Pfam" id="PF07920">
    <property type="entry name" value="DUF1684"/>
    <property type="match status" value="1"/>
</dbReference>
<sequence length="197" mass="22600">MFKNKLFLLIIILGIIGIVFYSLSGSENYIENVKKLREEFVENLRKEKDSPIANLQDFSGLKYFEPDKNFIVNAEFKSVTSDEKGMILMTDSTQSEIKRAGNVTFQLEGKTFTVALFDEGEILMLPFRDLTNDKETYGGGRYINIPKEKLQGSSIEIDFNNAHNFYCAYNENFICPIPPKENFIGVEIRAGEKKYKD</sequence>
<keyword evidence="3" id="KW-1185">Reference proteome</keyword>
<keyword evidence="1" id="KW-0472">Membrane</keyword>
<evidence type="ECO:0008006" key="4">
    <source>
        <dbReference type="Google" id="ProtNLM"/>
    </source>
</evidence>
<feature type="transmembrane region" description="Helical" evidence="1">
    <location>
        <begin position="6"/>
        <end position="24"/>
    </location>
</feature>
<dbReference type="EMBL" id="CP002961">
    <property type="protein sequence ID" value="AFK04459.1"/>
    <property type="molecule type" value="Genomic_DNA"/>
</dbReference>
<dbReference type="Proteomes" id="UP000002875">
    <property type="component" value="Chromosome"/>
</dbReference>
<gene>
    <name evidence="2" type="ordered locus">Emtol_3330</name>
</gene>
<accession>A0ABN4AQ06</accession>
<organism evidence="2 3">
    <name type="scientific">Emticicia oligotrophica (strain DSM 17448 / CIP 109782 / MTCC 6937 / GPTSA100-15)</name>
    <dbReference type="NCBI Taxonomy" id="929562"/>
    <lineage>
        <taxon>Bacteria</taxon>
        <taxon>Pseudomonadati</taxon>
        <taxon>Bacteroidota</taxon>
        <taxon>Cytophagia</taxon>
        <taxon>Cytophagales</taxon>
        <taxon>Leadbetterellaceae</taxon>
        <taxon>Emticicia</taxon>
    </lineage>
</organism>
<evidence type="ECO:0000313" key="3">
    <source>
        <dbReference type="Proteomes" id="UP000002875"/>
    </source>
</evidence>
<dbReference type="InterPro" id="IPR012467">
    <property type="entry name" value="DUF1684"/>
</dbReference>